<feature type="transmembrane region" description="Helical" evidence="6">
    <location>
        <begin position="165"/>
        <end position="186"/>
    </location>
</feature>
<feature type="transmembrane region" description="Helical" evidence="6">
    <location>
        <begin position="192"/>
        <end position="209"/>
    </location>
</feature>
<keyword evidence="4 6" id="KW-0472">Membrane</keyword>
<dbReference type="AlphaFoldDB" id="A0A238JG98"/>
<organism evidence="7 8">
    <name type="scientific">Pelagimonas phthalicica</name>
    <dbReference type="NCBI Taxonomy" id="1037362"/>
    <lineage>
        <taxon>Bacteria</taxon>
        <taxon>Pseudomonadati</taxon>
        <taxon>Pseudomonadota</taxon>
        <taxon>Alphaproteobacteria</taxon>
        <taxon>Rhodobacterales</taxon>
        <taxon>Roseobacteraceae</taxon>
        <taxon>Pelagimonas</taxon>
    </lineage>
</organism>
<keyword evidence="8" id="KW-1185">Reference proteome</keyword>
<gene>
    <name evidence="7" type="ORF">TRP8649_03557</name>
</gene>
<dbReference type="GO" id="GO:0005384">
    <property type="term" value="F:manganese ion transmembrane transporter activity"/>
    <property type="evidence" value="ECO:0007669"/>
    <property type="project" value="InterPro"/>
</dbReference>
<dbReference type="InterPro" id="IPR008217">
    <property type="entry name" value="Ccc1_fam"/>
</dbReference>
<dbReference type="Proteomes" id="UP000225972">
    <property type="component" value="Unassembled WGS sequence"/>
</dbReference>
<dbReference type="OrthoDB" id="5506246at2"/>
<keyword evidence="2 6" id="KW-0812">Transmembrane</keyword>
<protein>
    <submittedName>
        <fullName evidence="7">VIT family protein</fullName>
    </submittedName>
</protein>
<feature type="compositionally biased region" description="Basic and acidic residues" evidence="5">
    <location>
        <begin position="12"/>
        <end position="22"/>
    </location>
</feature>
<evidence type="ECO:0000256" key="2">
    <source>
        <dbReference type="ARBA" id="ARBA00022692"/>
    </source>
</evidence>
<sequence>MPDSHSAPTALEHGHSQQEIDARLSQPPGRGDLRDIVYGAIDGSITTFAIVAGVAGAGLSPFVIVALGVANVLADGFSMAAGNYSATKAELDNINRLRKVEERHIALNPEGERRELRTILAQKGLSGEVLEGAVAQLSAQRERWIATMLEGEYGLASVDPHPLRAALVTFAAFLIAGLIPLLPFLIGWGEAFSASVGLTLLGFFAIGTLKSRWSLSSWWRSGLETLAIGSMAAGIAFVVGSLFHM</sequence>
<evidence type="ECO:0000313" key="7">
    <source>
        <dbReference type="EMBL" id="SMX29423.1"/>
    </source>
</evidence>
<reference evidence="8" key="1">
    <citation type="submission" date="2017-05" db="EMBL/GenBank/DDBJ databases">
        <authorList>
            <person name="Rodrigo-Torres L."/>
            <person name="Arahal R. D."/>
            <person name="Lucena T."/>
        </authorList>
    </citation>
    <scope>NUCLEOTIDE SEQUENCE [LARGE SCALE GENOMIC DNA]</scope>
    <source>
        <strain evidence="8">CECT 8649</strain>
    </source>
</reference>
<evidence type="ECO:0000256" key="6">
    <source>
        <dbReference type="SAM" id="Phobius"/>
    </source>
</evidence>
<dbReference type="EMBL" id="FXXP01000002">
    <property type="protein sequence ID" value="SMX29423.1"/>
    <property type="molecule type" value="Genomic_DNA"/>
</dbReference>
<evidence type="ECO:0000256" key="4">
    <source>
        <dbReference type="ARBA" id="ARBA00023136"/>
    </source>
</evidence>
<dbReference type="PANTHER" id="PTHR31851">
    <property type="entry name" value="FE(2+)/MN(2+) TRANSPORTER PCL1"/>
    <property type="match status" value="1"/>
</dbReference>
<dbReference type="GO" id="GO:0030026">
    <property type="term" value="P:intracellular manganese ion homeostasis"/>
    <property type="evidence" value="ECO:0007669"/>
    <property type="project" value="InterPro"/>
</dbReference>
<evidence type="ECO:0000313" key="8">
    <source>
        <dbReference type="Proteomes" id="UP000225972"/>
    </source>
</evidence>
<dbReference type="Pfam" id="PF01988">
    <property type="entry name" value="VIT1"/>
    <property type="match status" value="1"/>
</dbReference>
<dbReference type="RefSeq" id="WP_099247421.1">
    <property type="nucleotide sequence ID" value="NZ_FXXP01000002.1"/>
</dbReference>
<keyword evidence="3 6" id="KW-1133">Transmembrane helix</keyword>
<name>A0A238JG98_9RHOB</name>
<feature type="region of interest" description="Disordered" evidence="5">
    <location>
        <begin position="1"/>
        <end position="28"/>
    </location>
</feature>
<evidence type="ECO:0000256" key="1">
    <source>
        <dbReference type="ARBA" id="ARBA00004127"/>
    </source>
</evidence>
<evidence type="ECO:0000256" key="3">
    <source>
        <dbReference type="ARBA" id="ARBA00022989"/>
    </source>
</evidence>
<accession>A0A238JG98</accession>
<feature type="transmembrane region" description="Helical" evidence="6">
    <location>
        <begin position="221"/>
        <end position="243"/>
    </location>
</feature>
<evidence type="ECO:0000256" key="5">
    <source>
        <dbReference type="SAM" id="MobiDB-lite"/>
    </source>
</evidence>
<dbReference type="CDD" id="cd02434">
    <property type="entry name" value="Nodulin-21_like_3"/>
    <property type="match status" value="1"/>
</dbReference>
<dbReference type="GO" id="GO:0012505">
    <property type="term" value="C:endomembrane system"/>
    <property type="evidence" value="ECO:0007669"/>
    <property type="project" value="UniProtKB-SubCell"/>
</dbReference>
<comment type="subcellular location">
    <subcellularLocation>
        <location evidence="1">Endomembrane system</location>
        <topology evidence="1">Multi-pass membrane protein</topology>
    </subcellularLocation>
</comment>
<feature type="transmembrane region" description="Helical" evidence="6">
    <location>
        <begin position="48"/>
        <end position="74"/>
    </location>
</feature>
<proteinExistence type="predicted"/>